<gene>
    <name evidence="1" type="ORF">DW828_18100</name>
</gene>
<dbReference type="Proteomes" id="UP000286260">
    <property type="component" value="Unassembled WGS sequence"/>
</dbReference>
<proteinExistence type="predicted"/>
<organism evidence="1 2">
    <name type="scientific">Parabacteroides merdae</name>
    <dbReference type="NCBI Taxonomy" id="46503"/>
    <lineage>
        <taxon>Bacteria</taxon>
        <taxon>Pseudomonadati</taxon>
        <taxon>Bacteroidota</taxon>
        <taxon>Bacteroidia</taxon>
        <taxon>Bacteroidales</taxon>
        <taxon>Tannerellaceae</taxon>
        <taxon>Parabacteroides</taxon>
    </lineage>
</organism>
<dbReference type="EMBL" id="QSII01000034">
    <property type="protein sequence ID" value="RHC79855.1"/>
    <property type="molecule type" value="Genomic_DNA"/>
</dbReference>
<dbReference type="AlphaFoldDB" id="A0A3R6K542"/>
<sequence>MNIFIKSVLIKIATPFSPLLKKFPNIIWKIRYCKDYKKFPNLKKPQSFMEKILWLSLYSDTSMWSKLADKYRVREYVIDRCGEQYVNKIYGIYNSAIEIDYSLLPKSFVLKTTNSCATNIIVKDKNILNIKETNHKLNKWLKFPYGELTGQLHYTQIEPLIIAEKFMEQTKKSEQSLIDYKFFCFNGVPKYVVIYSDREENTHNYSVMVYDMDWNAYPEFVNSRCPISDIIPRPSALEEMISIASRLSEPFPFVRVDLYLINGSPIFGEMTFTPDVISNITPELTDQMSKWIDITSLKQQL</sequence>
<name>A0A3R6K542_9BACT</name>
<dbReference type="InterPro" id="IPR029465">
    <property type="entry name" value="ATPgrasp_TupA"/>
</dbReference>
<dbReference type="RefSeq" id="WP_122205021.1">
    <property type="nucleotide sequence ID" value="NZ_JAQEWX010000012.1"/>
</dbReference>
<accession>A0A3R6K542</accession>
<comment type="caution">
    <text evidence="1">The sequence shown here is derived from an EMBL/GenBank/DDBJ whole genome shotgun (WGS) entry which is preliminary data.</text>
</comment>
<evidence type="ECO:0000313" key="1">
    <source>
        <dbReference type="EMBL" id="RHC79855.1"/>
    </source>
</evidence>
<dbReference type="Pfam" id="PF14305">
    <property type="entry name" value="ATPgrasp_TupA"/>
    <property type="match status" value="1"/>
</dbReference>
<evidence type="ECO:0000313" key="2">
    <source>
        <dbReference type="Proteomes" id="UP000286260"/>
    </source>
</evidence>
<protein>
    <submittedName>
        <fullName evidence="1">Uncharacterized protein</fullName>
    </submittedName>
</protein>
<reference evidence="1 2" key="1">
    <citation type="submission" date="2018-08" db="EMBL/GenBank/DDBJ databases">
        <title>A genome reference for cultivated species of the human gut microbiota.</title>
        <authorList>
            <person name="Zou Y."/>
            <person name="Xue W."/>
            <person name="Luo G."/>
        </authorList>
    </citation>
    <scope>NUCLEOTIDE SEQUENCE [LARGE SCALE GENOMIC DNA]</scope>
    <source>
        <strain evidence="1 2">AM34-17</strain>
    </source>
</reference>